<protein>
    <submittedName>
        <fullName evidence="1">Uncharacterized protein</fullName>
    </submittedName>
</protein>
<keyword evidence="2" id="KW-1185">Reference proteome</keyword>
<name>A0A2I6S760_9RHOO</name>
<proteinExistence type="predicted"/>
<dbReference type="RefSeq" id="WP_102247145.1">
    <property type="nucleotide sequence ID" value="NZ_CP025682.1"/>
</dbReference>
<organism evidence="1 2">
    <name type="scientific">Pseudazoarcus pumilus</name>
    <dbReference type="NCBI Taxonomy" id="2067960"/>
    <lineage>
        <taxon>Bacteria</taxon>
        <taxon>Pseudomonadati</taxon>
        <taxon>Pseudomonadota</taxon>
        <taxon>Betaproteobacteria</taxon>
        <taxon>Rhodocyclales</taxon>
        <taxon>Zoogloeaceae</taxon>
        <taxon>Pseudazoarcus</taxon>
    </lineage>
</organism>
<dbReference type="EMBL" id="CP025682">
    <property type="protein sequence ID" value="AUN95079.1"/>
    <property type="molecule type" value="Genomic_DNA"/>
</dbReference>
<dbReference type="OrthoDB" id="9180283at2"/>
<dbReference type="KEGG" id="atw:C0099_09095"/>
<evidence type="ECO:0000313" key="2">
    <source>
        <dbReference type="Proteomes" id="UP000242205"/>
    </source>
</evidence>
<dbReference type="AlphaFoldDB" id="A0A2I6S760"/>
<evidence type="ECO:0000313" key="1">
    <source>
        <dbReference type="EMBL" id="AUN95079.1"/>
    </source>
</evidence>
<sequence length="254" mass="27429">MGTTAEHAIPPDELAALAPREVQVRGARMAQDAFAQVFRLSVEGDDEAARVGVAQLDEALSNWARAADDDEARALRMAMLLSGLDQWGVAYSRAFGLQAIPALTALVGGLRTALDAQAEARFARQFAAIDAGEGNVIDFKIETRRSVHLALWHAMIACDEREEAERIAQALGGILVGVVQAMPQLGWRLVADALSNMQIRCLADSLATEGLARETNEALFAALARELPESTRDLVFAHSAEAVRTWMQSGRSIH</sequence>
<accession>A0A2I6S760</accession>
<gene>
    <name evidence="1" type="ORF">C0099_09095</name>
</gene>
<dbReference type="Proteomes" id="UP000242205">
    <property type="component" value="Chromosome"/>
</dbReference>
<reference evidence="1 2" key="1">
    <citation type="submission" date="2018-01" db="EMBL/GenBank/DDBJ databases">
        <authorList>
            <person name="Fu G.-Y."/>
        </authorList>
    </citation>
    <scope>NUCLEOTIDE SEQUENCE [LARGE SCALE GENOMIC DNA]</scope>
    <source>
        <strain evidence="1 2">SY39</strain>
    </source>
</reference>